<protein>
    <submittedName>
        <fullName evidence="1">RCG62430</fullName>
    </submittedName>
</protein>
<name>A6KU72_RAT</name>
<dbReference type="Proteomes" id="UP000234681">
    <property type="component" value="Chromosome 3"/>
</dbReference>
<dbReference type="EMBL" id="CH474135">
    <property type="protein sequence ID" value="EDL84899.1"/>
    <property type="molecule type" value="Genomic_DNA"/>
</dbReference>
<sequence length="32" mass="3741">MLEICRNLSAVGYIWEDHTTEKYCKSSGRHGR</sequence>
<organism evidence="1 2">
    <name type="scientific">Rattus norvegicus</name>
    <name type="common">Rat</name>
    <dbReference type="NCBI Taxonomy" id="10116"/>
    <lineage>
        <taxon>Eukaryota</taxon>
        <taxon>Metazoa</taxon>
        <taxon>Chordata</taxon>
        <taxon>Craniata</taxon>
        <taxon>Vertebrata</taxon>
        <taxon>Euteleostomi</taxon>
        <taxon>Mammalia</taxon>
        <taxon>Eutheria</taxon>
        <taxon>Euarchontoglires</taxon>
        <taxon>Glires</taxon>
        <taxon>Rodentia</taxon>
        <taxon>Myomorpha</taxon>
        <taxon>Muroidea</taxon>
        <taxon>Muridae</taxon>
        <taxon>Murinae</taxon>
        <taxon>Rattus</taxon>
    </lineage>
</organism>
<gene>
    <name evidence="1" type="ORF">rCG_62430</name>
</gene>
<reference evidence="2" key="1">
    <citation type="submission" date="2005-09" db="EMBL/GenBank/DDBJ databases">
        <authorList>
            <person name="Mural R.J."/>
            <person name="Li P.W."/>
            <person name="Adams M.D."/>
            <person name="Amanatides P.G."/>
            <person name="Baden-Tillson H."/>
            <person name="Barnstead M."/>
            <person name="Chin S.H."/>
            <person name="Dew I."/>
            <person name="Evans C.A."/>
            <person name="Ferriera S."/>
            <person name="Flanigan M."/>
            <person name="Fosler C."/>
            <person name="Glodek A."/>
            <person name="Gu Z."/>
            <person name="Holt R.A."/>
            <person name="Jennings D."/>
            <person name="Kraft C.L."/>
            <person name="Lu F."/>
            <person name="Nguyen T."/>
            <person name="Nusskern D.R."/>
            <person name="Pfannkoch C.M."/>
            <person name="Sitter C."/>
            <person name="Sutton G.G."/>
            <person name="Venter J.C."/>
            <person name="Wang Z."/>
            <person name="Woodage T."/>
            <person name="Zheng X.H."/>
            <person name="Zhong F."/>
        </authorList>
    </citation>
    <scope>NUCLEOTIDE SEQUENCE [LARGE SCALE GENOMIC DNA]</scope>
    <source>
        <strain>BN</strain>
        <strain evidence="2">Sprague-Dawley</strain>
    </source>
</reference>
<evidence type="ECO:0000313" key="2">
    <source>
        <dbReference type="Proteomes" id="UP000234681"/>
    </source>
</evidence>
<evidence type="ECO:0000313" key="1">
    <source>
        <dbReference type="EMBL" id="EDL84899.1"/>
    </source>
</evidence>
<proteinExistence type="predicted"/>
<dbReference type="AlphaFoldDB" id="A6KU72"/>
<accession>A6KU72</accession>